<sequence length="146" mass="17484">EIPWDILSSIPSNDQKLYFLTSIINYGLNLIMPERSIKVHPNDRPWVNSNLKSLINRRQKAFASGNVTLFKMLRNKVNRERKRCRKSYYQSKVHNLRNTNPRDWWREVKQLCGTSKLNNKSVKDRLHQDLWQETDINLSNKIKMFL</sequence>
<name>A0A7D9LIF3_PARCT</name>
<dbReference type="PANTHER" id="PTHR47510">
    <property type="entry name" value="REVERSE TRANSCRIPTASE DOMAIN-CONTAINING PROTEIN"/>
    <property type="match status" value="1"/>
</dbReference>
<accession>A0A7D9LIF3</accession>
<protein>
    <submittedName>
        <fullName evidence="1">Uncharacterized protein</fullName>
    </submittedName>
</protein>
<gene>
    <name evidence="1" type="ORF">PACLA_8A067973</name>
</gene>
<reference evidence="1" key="1">
    <citation type="submission" date="2020-04" db="EMBL/GenBank/DDBJ databases">
        <authorList>
            <person name="Alioto T."/>
            <person name="Alioto T."/>
            <person name="Gomez Garrido J."/>
        </authorList>
    </citation>
    <scope>NUCLEOTIDE SEQUENCE</scope>
    <source>
        <strain evidence="1">A484AB</strain>
    </source>
</reference>
<evidence type="ECO:0000313" key="1">
    <source>
        <dbReference type="EMBL" id="CAB4033491.1"/>
    </source>
</evidence>
<dbReference type="PANTHER" id="PTHR47510:SF3">
    <property type="entry name" value="ENDO_EXONUCLEASE_PHOSPHATASE DOMAIN-CONTAINING PROTEIN"/>
    <property type="match status" value="1"/>
</dbReference>
<dbReference type="OrthoDB" id="10037236at2759"/>
<dbReference type="AlphaFoldDB" id="A0A7D9LIF3"/>
<proteinExistence type="predicted"/>
<keyword evidence="2" id="KW-1185">Reference proteome</keyword>
<evidence type="ECO:0000313" key="2">
    <source>
        <dbReference type="Proteomes" id="UP001152795"/>
    </source>
</evidence>
<comment type="caution">
    <text evidence="1">The sequence shown here is derived from an EMBL/GenBank/DDBJ whole genome shotgun (WGS) entry which is preliminary data.</text>
</comment>
<organism evidence="1 2">
    <name type="scientific">Paramuricea clavata</name>
    <name type="common">Red gorgonian</name>
    <name type="synonym">Violescent sea-whip</name>
    <dbReference type="NCBI Taxonomy" id="317549"/>
    <lineage>
        <taxon>Eukaryota</taxon>
        <taxon>Metazoa</taxon>
        <taxon>Cnidaria</taxon>
        <taxon>Anthozoa</taxon>
        <taxon>Octocorallia</taxon>
        <taxon>Malacalcyonacea</taxon>
        <taxon>Plexauridae</taxon>
        <taxon>Paramuricea</taxon>
    </lineage>
</organism>
<dbReference type="EMBL" id="CACRXK020019292">
    <property type="protein sequence ID" value="CAB4033491.1"/>
    <property type="molecule type" value="Genomic_DNA"/>
</dbReference>
<feature type="non-terminal residue" evidence="1">
    <location>
        <position position="1"/>
    </location>
</feature>
<dbReference type="Proteomes" id="UP001152795">
    <property type="component" value="Unassembled WGS sequence"/>
</dbReference>